<feature type="domain" description="ABC transporter" evidence="11">
    <location>
        <begin position="259"/>
        <end position="505"/>
    </location>
</feature>
<dbReference type="Proteomes" id="UP001221217">
    <property type="component" value="Unassembled WGS sequence"/>
</dbReference>
<evidence type="ECO:0000256" key="10">
    <source>
        <dbReference type="RuleBase" id="RU367029"/>
    </source>
</evidence>
<accession>A0AAJ1MND9</accession>
<keyword evidence="8 10" id="KW-1278">Translocase</keyword>
<evidence type="ECO:0000256" key="2">
    <source>
        <dbReference type="ARBA" id="ARBA00022448"/>
    </source>
</evidence>
<dbReference type="PANTHER" id="PTHR43790">
    <property type="entry name" value="CARBOHYDRATE TRANSPORT ATP-BINDING PROTEIN MG119-RELATED"/>
    <property type="match status" value="1"/>
</dbReference>
<dbReference type="PROSITE" id="PS50893">
    <property type="entry name" value="ABC_TRANSPORTER_2"/>
    <property type="match status" value="2"/>
</dbReference>
<reference evidence="12 13" key="1">
    <citation type="submission" date="2022-12" db="EMBL/GenBank/DDBJ databases">
        <title>Metagenome assembled genome from gulf of manar.</title>
        <authorList>
            <person name="Kohli P."/>
            <person name="Pk S."/>
            <person name="Venkata Ramana C."/>
            <person name="Sasikala C."/>
        </authorList>
    </citation>
    <scope>NUCLEOTIDE SEQUENCE [LARGE SCALE GENOMIC DNA]</scope>
    <source>
        <strain evidence="12">JB008</strain>
    </source>
</reference>
<dbReference type="GO" id="GO:0043211">
    <property type="term" value="F:ABC-type carbohydrate transporter activity"/>
    <property type="evidence" value="ECO:0007669"/>
    <property type="project" value="UniProtKB-UniRule"/>
</dbReference>
<evidence type="ECO:0000256" key="7">
    <source>
        <dbReference type="ARBA" id="ARBA00022840"/>
    </source>
</evidence>
<dbReference type="EMBL" id="JAQQAL010000029">
    <property type="protein sequence ID" value="MDC7227645.1"/>
    <property type="molecule type" value="Genomic_DNA"/>
</dbReference>
<keyword evidence="5" id="KW-0677">Repeat</keyword>
<comment type="subcellular location">
    <subcellularLocation>
        <location evidence="1 10">Cell membrane</location>
        <topology evidence="1 10">Peripheral membrane protein</topology>
    </subcellularLocation>
</comment>
<dbReference type="InterPro" id="IPR017871">
    <property type="entry name" value="ABC_transporter-like_CS"/>
</dbReference>
<comment type="function">
    <text evidence="10">Part of an ABC transporter complex involved in carbohydrate import. Could be involved in ribose, galactose and/or methyl galactoside import. Responsible for energy coupling to the transport system.</text>
</comment>
<comment type="caution">
    <text evidence="12">The sequence shown here is derived from an EMBL/GenBank/DDBJ whole genome shotgun (WGS) entry which is preliminary data.</text>
</comment>
<dbReference type="SUPFAM" id="SSF52540">
    <property type="entry name" value="P-loop containing nucleoside triphosphate hydrolases"/>
    <property type="match status" value="2"/>
</dbReference>
<evidence type="ECO:0000313" key="13">
    <source>
        <dbReference type="Proteomes" id="UP001221217"/>
    </source>
</evidence>
<sequence>MSSENPYILEMQNISKSFPGVKALKDVSFRLKPGTVHALMGENGAGKSTLMKCLFGIYMKENGEIHLNGEPANFKNSREALEHGVSMIHQELNVVPDQTVMENIWLGREFTRRIGPFHLVNHRKMAEETRQLMKQLEMEIEPEGRMGSISISHQQACEIAKAVSYNASVVVMDEPTSSLSDKEVNHLFKIIRSLREQNVAIIYISHKMSEIFQIADEISVMRDGELITTAPASELDEDKLINLMVGRDMSQRFPIVEAVPGESVMQVKNLTSSDPKSFKNVSFDLRRGEILGIGGLVGAQRTELVESIFGLRATVEGTVSIEGQDAGIQTAKDAIHCGMGLITEDRRGAGIFPQLNIIENTSMPSLDRLTNKVGLLDHKTLIQKSTEMNEKFKTKTPTMETKIRSLSGGNQQKVIVARWMMTLPEILIMDEPTRGIDVGAKYEIYCIMAELAAAGKSIIMVSSEMPELIGMSHRIMVLCDGRKTGELEGEERTQENIMRLAARFGHDDFKEEEAS</sequence>
<dbReference type="PROSITE" id="PS00211">
    <property type="entry name" value="ABC_TRANSPORTER_1"/>
    <property type="match status" value="1"/>
</dbReference>
<dbReference type="GO" id="GO:0005886">
    <property type="term" value="C:plasma membrane"/>
    <property type="evidence" value="ECO:0007669"/>
    <property type="project" value="UniProtKB-SubCell"/>
</dbReference>
<organism evidence="12 13">
    <name type="scientific">Candidatus Thalassospirochaeta sargassi</name>
    <dbReference type="NCBI Taxonomy" id="3119039"/>
    <lineage>
        <taxon>Bacteria</taxon>
        <taxon>Pseudomonadati</taxon>
        <taxon>Spirochaetota</taxon>
        <taxon>Spirochaetia</taxon>
        <taxon>Spirochaetales</taxon>
        <taxon>Spirochaetaceae</taxon>
        <taxon>Candidatus Thalassospirochaeta</taxon>
    </lineage>
</organism>
<dbReference type="CDD" id="cd03215">
    <property type="entry name" value="ABC_Carb_Monos_II"/>
    <property type="match status" value="1"/>
</dbReference>
<dbReference type="InterPro" id="IPR003439">
    <property type="entry name" value="ABC_transporter-like_ATP-bd"/>
</dbReference>
<dbReference type="InterPro" id="IPR027417">
    <property type="entry name" value="P-loop_NTPase"/>
</dbReference>
<keyword evidence="9 10" id="KW-0472">Membrane</keyword>
<dbReference type="AlphaFoldDB" id="A0AAJ1MND9"/>
<dbReference type="EC" id="7.5.2.11" evidence="10"/>
<dbReference type="GO" id="GO:0016887">
    <property type="term" value="F:ATP hydrolysis activity"/>
    <property type="evidence" value="ECO:0007669"/>
    <property type="project" value="InterPro"/>
</dbReference>
<dbReference type="CDD" id="cd03216">
    <property type="entry name" value="ABC_Carb_Monos_I"/>
    <property type="match status" value="1"/>
</dbReference>
<dbReference type="SMART" id="SM00382">
    <property type="entry name" value="AAA"/>
    <property type="match status" value="2"/>
</dbReference>
<evidence type="ECO:0000256" key="8">
    <source>
        <dbReference type="ARBA" id="ARBA00022967"/>
    </source>
</evidence>
<evidence type="ECO:0000256" key="5">
    <source>
        <dbReference type="ARBA" id="ARBA00022737"/>
    </source>
</evidence>
<keyword evidence="6 10" id="KW-0547">Nucleotide-binding</keyword>
<evidence type="ECO:0000256" key="3">
    <source>
        <dbReference type="ARBA" id="ARBA00022475"/>
    </source>
</evidence>
<dbReference type="InterPro" id="IPR050107">
    <property type="entry name" value="ABC_carbohydrate_import_ATPase"/>
</dbReference>
<comment type="catalytic activity">
    <reaction evidence="10">
        <text>D-galactose(out) + ATP + H2O = D-galactose(in) + ADP + phosphate + H(+)</text>
        <dbReference type="Rhea" id="RHEA:60156"/>
        <dbReference type="ChEBI" id="CHEBI:4139"/>
        <dbReference type="ChEBI" id="CHEBI:15377"/>
        <dbReference type="ChEBI" id="CHEBI:15378"/>
        <dbReference type="ChEBI" id="CHEBI:30616"/>
        <dbReference type="ChEBI" id="CHEBI:43474"/>
        <dbReference type="ChEBI" id="CHEBI:456216"/>
        <dbReference type="EC" id="7.5.2.11"/>
    </reaction>
</comment>
<evidence type="ECO:0000256" key="4">
    <source>
        <dbReference type="ARBA" id="ARBA00022597"/>
    </source>
</evidence>
<name>A0AAJ1MND9_9SPIO</name>
<protein>
    <recommendedName>
        <fullName evidence="10">Ribose/galactose/methyl galactoside import ATP-binding protein</fullName>
        <ecNumber evidence="10">7.5.2.11</ecNumber>
    </recommendedName>
</protein>
<comment type="similarity">
    <text evidence="10">Belongs to the ABC transporter superfamily.</text>
</comment>
<dbReference type="Gene3D" id="3.40.50.300">
    <property type="entry name" value="P-loop containing nucleotide triphosphate hydrolases"/>
    <property type="match status" value="2"/>
</dbReference>
<evidence type="ECO:0000256" key="9">
    <source>
        <dbReference type="ARBA" id="ARBA00023136"/>
    </source>
</evidence>
<keyword evidence="7 10" id="KW-0067">ATP-binding</keyword>
<keyword evidence="2 10" id="KW-0813">Transport</keyword>
<evidence type="ECO:0000313" key="12">
    <source>
        <dbReference type="EMBL" id="MDC7227645.1"/>
    </source>
</evidence>
<keyword evidence="4 10" id="KW-0762">Sugar transport</keyword>
<evidence type="ECO:0000256" key="1">
    <source>
        <dbReference type="ARBA" id="ARBA00004202"/>
    </source>
</evidence>
<dbReference type="PANTHER" id="PTHR43790:SF7">
    <property type="entry name" value="GALACTOSE_METHYL GALACTOSIDE IMPORT ATP-BINDING PROTEIN MGLA"/>
    <property type="match status" value="1"/>
</dbReference>
<dbReference type="InterPro" id="IPR003593">
    <property type="entry name" value="AAA+_ATPase"/>
</dbReference>
<feature type="domain" description="ABC transporter" evidence="11">
    <location>
        <begin position="9"/>
        <end position="248"/>
    </location>
</feature>
<keyword evidence="3 10" id="KW-1003">Cell membrane</keyword>
<dbReference type="Pfam" id="PF00005">
    <property type="entry name" value="ABC_tran"/>
    <property type="match status" value="2"/>
</dbReference>
<dbReference type="GO" id="GO:0005524">
    <property type="term" value="F:ATP binding"/>
    <property type="evidence" value="ECO:0007669"/>
    <property type="project" value="UniProtKB-UniRule"/>
</dbReference>
<evidence type="ECO:0000256" key="6">
    <source>
        <dbReference type="ARBA" id="ARBA00022741"/>
    </source>
</evidence>
<proteinExistence type="inferred from homology"/>
<dbReference type="FunFam" id="3.40.50.300:FF:000127">
    <property type="entry name" value="Ribose import ATP-binding protein RbsA"/>
    <property type="match status" value="1"/>
</dbReference>
<evidence type="ECO:0000259" key="11">
    <source>
        <dbReference type="PROSITE" id="PS50893"/>
    </source>
</evidence>
<gene>
    <name evidence="12" type="ORF">PQJ61_12845</name>
</gene>